<evidence type="ECO:0000256" key="1">
    <source>
        <dbReference type="ARBA" id="ARBA00004141"/>
    </source>
</evidence>
<dbReference type="SUPFAM" id="SSF111352">
    <property type="entry name" value="Ammonium transporter"/>
    <property type="match status" value="1"/>
</dbReference>
<dbReference type="Pfam" id="PF00909">
    <property type="entry name" value="Ammonium_transp"/>
    <property type="match status" value="1"/>
</dbReference>
<dbReference type="PRINTS" id="PR00342">
    <property type="entry name" value="RHESUSRHD"/>
</dbReference>
<name>A0A813MWF1_9BILA</name>
<evidence type="ECO:0000256" key="2">
    <source>
        <dbReference type="ARBA" id="ARBA00011036"/>
    </source>
</evidence>
<dbReference type="PANTHER" id="PTHR11730">
    <property type="entry name" value="AMMONIUM TRANSPORTER"/>
    <property type="match status" value="1"/>
</dbReference>
<keyword evidence="3" id="KW-0812">Transmembrane</keyword>
<dbReference type="GO" id="GO:0005886">
    <property type="term" value="C:plasma membrane"/>
    <property type="evidence" value="ECO:0007669"/>
    <property type="project" value="InterPro"/>
</dbReference>
<proteinExistence type="inferred from homology"/>
<keyword evidence="4" id="KW-1133">Transmembrane helix</keyword>
<dbReference type="Gene3D" id="1.10.3430.10">
    <property type="entry name" value="Ammonium transporter AmtB like domains"/>
    <property type="match status" value="1"/>
</dbReference>
<accession>A0A813MWF1</accession>
<evidence type="ECO:0000259" key="6">
    <source>
        <dbReference type="Pfam" id="PF00909"/>
    </source>
</evidence>
<dbReference type="InterPro" id="IPR002229">
    <property type="entry name" value="RhesusRHD"/>
</dbReference>
<reference evidence="7" key="1">
    <citation type="submission" date="2021-02" db="EMBL/GenBank/DDBJ databases">
        <authorList>
            <person name="Nowell W R."/>
        </authorList>
    </citation>
    <scope>NUCLEOTIDE SEQUENCE</scope>
</reference>
<feature type="domain" description="Ammonium transporter AmtB-like" evidence="6">
    <location>
        <begin position="1"/>
        <end position="113"/>
    </location>
</feature>
<comment type="similarity">
    <text evidence="2">Belongs to the ammonium transporter (TC 2.A.49) family. Rh subfamily.</text>
</comment>
<evidence type="ECO:0000313" key="7">
    <source>
        <dbReference type="EMBL" id="CAF0730520.1"/>
    </source>
</evidence>
<dbReference type="EMBL" id="CAJNOM010000001">
    <property type="protein sequence ID" value="CAF0730520.1"/>
    <property type="molecule type" value="Genomic_DNA"/>
</dbReference>
<comment type="caution">
    <text evidence="7">The sequence shown here is derived from an EMBL/GenBank/DDBJ whole genome shotgun (WGS) entry which is preliminary data.</text>
</comment>
<dbReference type="GO" id="GO:0008519">
    <property type="term" value="F:ammonium channel activity"/>
    <property type="evidence" value="ECO:0007669"/>
    <property type="project" value="InterPro"/>
</dbReference>
<dbReference type="InterPro" id="IPR029020">
    <property type="entry name" value="Ammonium/urea_transptr"/>
</dbReference>
<protein>
    <recommendedName>
        <fullName evidence="6">Ammonium transporter AmtB-like domain-containing protein</fullName>
    </recommendedName>
</protein>
<evidence type="ECO:0000313" key="8">
    <source>
        <dbReference type="Proteomes" id="UP000663832"/>
    </source>
</evidence>
<sequence>MVIGTLADMISVLGFEYLLPILKRIRIHDTCGVNNLHGMPGIMSGIAGIIVPSIDNRSGYLNHLTDQCLSGGIPRNNITQSACQAAALGLTLGMSTVGGLITGVILRIPIFAQKDNDFVDGENWHLPENVHEIFPRNDSYADTSKYHSPTYL</sequence>
<gene>
    <name evidence="7" type="ORF">QVE165_LOCUS220</name>
</gene>
<evidence type="ECO:0000256" key="4">
    <source>
        <dbReference type="ARBA" id="ARBA00022989"/>
    </source>
</evidence>
<keyword evidence="5" id="KW-0472">Membrane</keyword>
<keyword evidence="8" id="KW-1185">Reference proteome</keyword>
<dbReference type="GO" id="GO:0097272">
    <property type="term" value="P:ammonium homeostasis"/>
    <property type="evidence" value="ECO:0007669"/>
    <property type="project" value="TreeGrafter"/>
</dbReference>
<dbReference type="OrthoDB" id="534912at2759"/>
<dbReference type="InterPro" id="IPR024041">
    <property type="entry name" value="NH4_transpt_AmtB-like_dom"/>
</dbReference>
<dbReference type="AlphaFoldDB" id="A0A813MWF1"/>
<organism evidence="7 8">
    <name type="scientific">Adineta steineri</name>
    <dbReference type="NCBI Taxonomy" id="433720"/>
    <lineage>
        <taxon>Eukaryota</taxon>
        <taxon>Metazoa</taxon>
        <taxon>Spiralia</taxon>
        <taxon>Gnathifera</taxon>
        <taxon>Rotifera</taxon>
        <taxon>Eurotatoria</taxon>
        <taxon>Bdelloidea</taxon>
        <taxon>Adinetida</taxon>
        <taxon>Adinetidae</taxon>
        <taxon>Adineta</taxon>
    </lineage>
</organism>
<evidence type="ECO:0000256" key="3">
    <source>
        <dbReference type="ARBA" id="ARBA00022692"/>
    </source>
</evidence>
<dbReference type="PANTHER" id="PTHR11730:SF60">
    <property type="entry name" value="RH50, ISOFORM D"/>
    <property type="match status" value="1"/>
</dbReference>
<evidence type="ECO:0000256" key="5">
    <source>
        <dbReference type="ARBA" id="ARBA00023136"/>
    </source>
</evidence>
<dbReference type="Proteomes" id="UP000663832">
    <property type="component" value="Unassembled WGS sequence"/>
</dbReference>
<comment type="subcellular location">
    <subcellularLocation>
        <location evidence="1">Membrane</location>
        <topology evidence="1">Multi-pass membrane protein</topology>
    </subcellularLocation>
</comment>